<dbReference type="RefSeq" id="WP_349230384.1">
    <property type="nucleotide sequence ID" value="NZ_JBBMFJ010000041.1"/>
</dbReference>
<dbReference type="Proteomes" id="UP001437460">
    <property type="component" value="Unassembled WGS sequence"/>
</dbReference>
<name>A0ABV1HPZ7_9FIRM</name>
<sequence>MKITTVMDNKRGEQKSLIAEHGLSFLVETEKSQILFDFGAGKAAYDNARKLNIGMENINYAIGSHGHYDHAGGYPEFVKEGLRCPLYTGTGYFEEKYARDGMKATYLGCGFDEAWMQKRGLEHRICDGYLELEPGCYLVGNFERTHEFEQIPGRFVLRRGGQWEKDSFSDEICMVLDGAEGQTVIVGCSHPGILNILTTVQKRFGKPIRAVFGGTHLMEADAERIRITLDKMKQMGVGLIGFNHCSGEQLQEIMNQETQLEHCYLGAGDCIYL</sequence>
<dbReference type="Gene3D" id="3.60.15.10">
    <property type="entry name" value="Ribonuclease Z/Hydroxyacylglutathione hydrolase-like"/>
    <property type="match status" value="1"/>
</dbReference>
<reference evidence="2 3" key="1">
    <citation type="submission" date="2024-03" db="EMBL/GenBank/DDBJ databases">
        <title>Human intestinal bacterial collection.</title>
        <authorList>
            <person name="Pauvert C."/>
            <person name="Hitch T.C.A."/>
            <person name="Clavel T."/>
        </authorList>
    </citation>
    <scope>NUCLEOTIDE SEQUENCE [LARGE SCALE GENOMIC DNA]</scope>
    <source>
        <strain evidence="2 3">CLA-AP-H27</strain>
    </source>
</reference>
<protein>
    <submittedName>
        <fullName evidence="2">MBL fold metallo-hydrolase</fullName>
    </submittedName>
</protein>
<dbReference type="InterPro" id="IPR052926">
    <property type="entry name" value="Metallo-beta-lactamase_dom"/>
</dbReference>
<comment type="caution">
    <text evidence="2">The sequence shown here is derived from an EMBL/GenBank/DDBJ whole genome shotgun (WGS) entry which is preliminary data.</text>
</comment>
<proteinExistence type="predicted"/>
<dbReference type="PANTHER" id="PTHR13754">
    <property type="entry name" value="METALLO-BETA-LACTAMASE SUPERFAMILY PROTEIN"/>
    <property type="match status" value="1"/>
</dbReference>
<evidence type="ECO:0000313" key="3">
    <source>
        <dbReference type="Proteomes" id="UP001437460"/>
    </source>
</evidence>
<keyword evidence="3" id="KW-1185">Reference proteome</keyword>
<organism evidence="2 3">
    <name type="scientific">Ventrimonas faecis</name>
    <dbReference type="NCBI Taxonomy" id="3133170"/>
    <lineage>
        <taxon>Bacteria</taxon>
        <taxon>Bacillati</taxon>
        <taxon>Bacillota</taxon>
        <taxon>Clostridia</taxon>
        <taxon>Lachnospirales</taxon>
        <taxon>Lachnospiraceae</taxon>
        <taxon>Ventrimonas</taxon>
    </lineage>
</organism>
<gene>
    <name evidence="2" type="ORF">WMO41_14620</name>
</gene>
<dbReference type="Pfam" id="PF00753">
    <property type="entry name" value="Lactamase_B"/>
    <property type="match status" value="1"/>
</dbReference>
<accession>A0ABV1HPZ7</accession>
<dbReference type="InterPro" id="IPR041712">
    <property type="entry name" value="DHPS-like_MBL-fold"/>
</dbReference>
<dbReference type="InterPro" id="IPR036866">
    <property type="entry name" value="RibonucZ/Hydroxyglut_hydro"/>
</dbReference>
<dbReference type="SUPFAM" id="SSF56281">
    <property type="entry name" value="Metallo-hydrolase/oxidoreductase"/>
    <property type="match status" value="1"/>
</dbReference>
<evidence type="ECO:0000313" key="2">
    <source>
        <dbReference type="EMBL" id="MEQ2564380.1"/>
    </source>
</evidence>
<dbReference type="EMBL" id="JBBMFJ010000041">
    <property type="protein sequence ID" value="MEQ2564380.1"/>
    <property type="molecule type" value="Genomic_DNA"/>
</dbReference>
<evidence type="ECO:0000259" key="1">
    <source>
        <dbReference type="Pfam" id="PF00753"/>
    </source>
</evidence>
<dbReference type="PANTHER" id="PTHR13754:SF18">
    <property type="entry name" value="7,8-DIHYDROPTERIN-6-METHYL-4-(BETA-D-RIBOFURANOSYL)-AMINOBENZENE-5'-PHOSPHATE SYNTHASE"/>
    <property type="match status" value="1"/>
</dbReference>
<feature type="domain" description="Metallo-beta-lactamase" evidence="1">
    <location>
        <begin position="21"/>
        <end position="80"/>
    </location>
</feature>
<dbReference type="CDD" id="cd07713">
    <property type="entry name" value="DHPS-like_MBL-fold"/>
    <property type="match status" value="1"/>
</dbReference>
<dbReference type="InterPro" id="IPR001279">
    <property type="entry name" value="Metallo-B-lactamas"/>
</dbReference>